<dbReference type="WBParaSite" id="NBR_0001039501-mRNA-1">
    <property type="protein sequence ID" value="NBR_0001039501-mRNA-1"/>
    <property type="gene ID" value="NBR_0001039501"/>
</dbReference>
<evidence type="ECO:0000313" key="4">
    <source>
        <dbReference type="WBParaSite" id="NBR_0001039501-mRNA-1"/>
    </source>
</evidence>
<gene>
    <name evidence="2" type="ORF">NBR_LOCUS10396</name>
</gene>
<accession>A0A0N4Y3K0</accession>
<dbReference type="Proteomes" id="UP000271162">
    <property type="component" value="Unassembled WGS sequence"/>
</dbReference>
<keyword evidence="1" id="KW-0732">Signal</keyword>
<protein>
    <submittedName>
        <fullName evidence="4">Beta-defensin</fullName>
    </submittedName>
</protein>
<organism evidence="4">
    <name type="scientific">Nippostrongylus brasiliensis</name>
    <name type="common">Rat hookworm</name>
    <dbReference type="NCBI Taxonomy" id="27835"/>
    <lineage>
        <taxon>Eukaryota</taxon>
        <taxon>Metazoa</taxon>
        <taxon>Ecdysozoa</taxon>
        <taxon>Nematoda</taxon>
        <taxon>Chromadorea</taxon>
        <taxon>Rhabditida</taxon>
        <taxon>Rhabditina</taxon>
        <taxon>Rhabditomorpha</taxon>
        <taxon>Strongyloidea</taxon>
        <taxon>Heligmosomidae</taxon>
        <taxon>Nippostrongylus</taxon>
    </lineage>
</organism>
<reference evidence="4" key="1">
    <citation type="submission" date="2017-02" db="UniProtKB">
        <authorList>
            <consortium name="WormBaseParasite"/>
        </authorList>
    </citation>
    <scope>IDENTIFICATION</scope>
</reference>
<name>A0A0N4Y3K0_NIPBR</name>
<keyword evidence="3" id="KW-1185">Reference proteome</keyword>
<feature type="chain" id="PRO_5043125388" evidence="1">
    <location>
        <begin position="18"/>
        <end position="74"/>
    </location>
</feature>
<dbReference type="AlphaFoldDB" id="A0A0N4Y3K0"/>
<feature type="signal peptide" evidence="1">
    <location>
        <begin position="1"/>
        <end position="17"/>
    </location>
</feature>
<sequence length="74" mass="8649">MRRTLVVLALLFAVVMSHNEVRNCDKELMASYKCINGCKAKHSGKKEIDDCAHSECKVIFEAEMDCLKKYYYYY</sequence>
<reference evidence="2 3" key="2">
    <citation type="submission" date="2018-11" db="EMBL/GenBank/DDBJ databases">
        <authorList>
            <consortium name="Pathogen Informatics"/>
        </authorList>
    </citation>
    <scope>NUCLEOTIDE SEQUENCE [LARGE SCALE GENOMIC DNA]</scope>
</reference>
<evidence type="ECO:0000313" key="2">
    <source>
        <dbReference type="EMBL" id="VDL73985.1"/>
    </source>
</evidence>
<proteinExistence type="predicted"/>
<evidence type="ECO:0000313" key="3">
    <source>
        <dbReference type="Proteomes" id="UP000271162"/>
    </source>
</evidence>
<evidence type="ECO:0000256" key="1">
    <source>
        <dbReference type="SAM" id="SignalP"/>
    </source>
</evidence>
<dbReference type="EMBL" id="UYSL01020309">
    <property type="protein sequence ID" value="VDL73985.1"/>
    <property type="molecule type" value="Genomic_DNA"/>
</dbReference>